<organism evidence="1 2">
    <name type="scientific">Dreissena polymorpha</name>
    <name type="common">Zebra mussel</name>
    <name type="synonym">Mytilus polymorpha</name>
    <dbReference type="NCBI Taxonomy" id="45954"/>
    <lineage>
        <taxon>Eukaryota</taxon>
        <taxon>Metazoa</taxon>
        <taxon>Spiralia</taxon>
        <taxon>Lophotrochozoa</taxon>
        <taxon>Mollusca</taxon>
        <taxon>Bivalvia</taxon>
        <taxon>Autobranchia</taxon>
        <taxon>Heteroconchia</taxon>
        <taxon>Euheterodonta</taxon>
        <taxon>Imparidentia</taxon>
        <taxon>Neoheterodontei</taxon>
        <taxon>Myida</taxon>
        <taxon>Dreissenoidea</taxon>
        <taxon>Dreissenidae</taxon>
        <taxon>Dreissena</taxon>
    </lineage>
</organism>
<keyword evidence="2" id="KW-1185">Reference proteome</keyword>
<reference evidence="1" key="2">
    <citation type="submission" date="2020-11" db="EMBL/GenBank/DDBJ databases">
        <authorList>
            <person name="McCartney M.A."/>
            <person name="Auch B."/>
            <person name="Kono T."/>
            <person name="Mallez S."/>
            <person name="Becker A."/>
            <person name="Gohl D.M."/>
            <person name="Silverstein K.A.T."/>
            <person name="Koren S."/>
            <person name="Bechman K.B."/>
            <person name="Herman A."/>
            <person name="Abrahante J.E."/>
            <person name="Garbe J."/>
        </authorList>
    </citation>
    <scope>NUCLEOTIDE SEQUENCE</scope>
    <source>
        <strain evidence="1">Duluth1</strain>
        <tissue evidence="1">Whole animal</tissue>
    </source>
</reference>
<gene>
    <name evidence="1" type="ORF">DPMN_174125</name>
</gene>
<comment type="caution">
    <text evidence="1">The sequence shown here is derived from an EMBL/GenBank/DDBJ whole genome shotgun (WGS) entry which is preliminary data.</text>
</comment>
<dbReference type="Gene3D" id="3.40.50.300">
    <property type="entry name" value="P-loop containing nucleotide triphosphate hydrolases"/>
    <property type="match status" value="1"/>
</dbReference>
<dbReference type="Proteomes" id="UP000828390">
    <property type="component" value="Unassembled WGS sequence"/>
</dbReference>
<sequence>MGEMSGKGASRIPAKGDSVVNVSLEEITEGKYSLVYAHPEAFLSISIGTAILSAFERDITVSCIAFDEAHMAL</sequence>
<evidence type="ECO:0000313" key="1">
    <source>
        <dbReference type="EMBL" id="KAH3772779.1"/>
    </source>
</evidence>
<dbReference type="AlphaFoldDB" id="A0A9D4E2V9"/>
<dbReference type="InterPro" id="IPR027417">
    <property type="entry name" value="P-loop_NTPase"/>
</dbReference>
<protein>
    <submittedName>
        <fullName evidence="1">Uncharacterized protein</fullName>
    </submittedName>
</protein>
<dbReference type="EMBL" id="JAIWYP010000009">
    <property type="protein sequence ID" value="KAH3772779.1"/>
    <property type="molecule type" value="Genomic_DNA"/>
</dbReference>
<proteinExistence type="predicted"/>
<reference evidence="1" key="1">
    <citation type="journal article" date="2019" name="bioRxiv">
        <title>The Genome of the Zebra Mussel, Dreissena polymorpha: A Resource for Invasive Species Research.</title>
        <authorList>
            <person name="McCartney M.A."/>
            <person name="Auch B."/>
            <person name="Kono T."/>
            <person name="Mallez S."/>
            <person name="Zhang Y."/>
            <person name="Obille A."/>
            <person name="Becker A."/>
            <person name="Abrahante J.E."/>
            <person name="Garbe J."/>
            <person name="Badalamenti J.P."/>
            <person name="Herman A."/>
            <person name="Mangelson H."/>
            <person name="Liachko I."/>
            <person name="Sullivan S."/>
            <person name="Sone E.D."/>
            <person name="Koren S."/>
            <person name="Silverstein K.A.T."/>
            <person name="Beckman K.B."/>
            <person name="Gohl D.M."/>
        </authorList>
    </citation>
    <scope>NUCLEOTIDE SEQUENCE</scope>
    <source>
        <strain evidence="1">Duluth1</strain>
        <tissue evidence="1">Whole animal</tissue>
    </source>
</reference>
<accession>A0A9D4E2V9</accession>
<name>A0A9D4E2V9_DREPO</name>
<evidence type="ECO:0000313" key="2">
    <source>
        <dbReference type="Proteomes" id="UP000828390"/>
    </source>
</evidence>